<name>A0A1G7Q872_9RHOB</name>
<dbReference type="SUPFAM" id="SSF82784">
    <property type="entry name" value="OsmC-like"/>
    <property type="match status" value="1"/>
</dbReference>
<dbReference type="InterPro" id="IPR036102">
    <property type="entry name" value="OsmC/Ohrsf"/>
</dbReference>
<proteinExistence type="predicted"/>
<dbReference type="PANTHER" id="PTHR35368:SF1">
    <property type="entry name" value="HYDROPEROXIDE REDUCTASE"/>
    <property type="match status" value="1"/>
</dbReference>
<dbReference type="InterPro" id="IPR015946">
    <property type="entry name" value="KH_dom-like_a/b"/>
</dbReference>
<dbReference type="PANTHER" id="PTHR35368">
    <property type="entry name" value="HYDROPEROXIDE REDUCTASE"/>
    <property type="match status" value="1"/>
</dbReference>
<organism evidence="1 2">
    <name type="scientific">Celeribacter baekdonensis</name>
    <dbReference type="NCBI Taxonomy" id="875171"/>
    <lineage>
        <taxon>Bacteria</taxon>
        <taxon>Pseudomonadati</taxon>
        <taxon>Pseudomonadota</taxon>
        <taxon>Alphaproteobacteria</taxon>
        <taxon>Rhodobacterales</taxon>
        <taxon>Roseobacteraceae</taxon>
        <taxon>Celeribacter</taxon>
    </lineage>
</organism>
<evidence type="ECO:0000313" key="2">
    <source>
        <dbReference type="Proteomes" id="UP000182284"/>
    </source>
</evidence>
<dbReference type="EMBL" id="FNBL01000009">
    <property type="protein sequence ID" value="SDF93790.1"/>
    <property type="molecule type" value="Genomic_DNA"/>
</dbReference>
<evidence type="ECO:0000313" key="1">
    <source>
        <dbReference type="EMBL" id="SDF93790.1"/>
    </source>
</evidence>
<reference evidence="1 2" key="1">
    <citation type="submission" date="2016-10" db="EMBL/GenBank/DDBJ databases">
        <authorList>
            <person name="de Groot N.N."/>
        </authorList>
    </citation>
    <scope>NUCLEOTIDE SEQUENCE [LARGE SCALE GENOMIC DNA]</scope>
    <source>
        <strain evidence="1 2">DSM 27375</strain>
    </source>
</reference>
<dbReference type="AlphaFoldDB" id="A0A1G7Q872"/>
<protein>
    <submittedName>
        <fullName evidence="1">Uncharacterized OsmC-related protein</fullName>
    </submittedName>
</protein>
<dbReference type="InterPro" id="IPR052924">
    <property type="entry name" value="OsmC/Ohr_hydroprdx_reductase"/>
</dbReference>
<dbReference type="Pfam" id="PF02566">
    <property type="entry name" value="OsmC"/>
    <property type="match status" value="1"/>
</dbReference>
<accession>A0A1G7Q872</accession>
<dbReference type="RefSeq" id="WP_245708012.1">
    <property type="nucleotide sequence ID" value="NZ_FNBL01000009.1"/>
</dbReference>
<gene>
    <name evidence="1" type="ORF">SAMN04488117_10914</name>
</gene>
<dbReference type="Gene3D" id="3.30.300.20">
    <property type="match status" value="1"/>
</dbReference>
<dbReference type="Proteomes" id="UP000182284">
    <property type="component" value="Unassembled WGS sequence"/>
</dbReference>
<sequence>MGVMLEYRVTARRVDSHGSEAAAKAARLVLDTDMAGRDDAFNPAEMLLASLAACLLKGAERVTPMLNFDLRGIEVSLHGIRQDSPPKMVRIDYDIVVDTDESDQRLDLLHRNLRKYGTISNTLAEATELVGTIRRKG</sequence>
<dbReference type="InterPro" id="IPR003718">
    <property type="entry name" value="OsmC/Ohr_fam"/>
</dbReference>